<protein>
    <submittedName>
        <fullName evidence="2">Uncharacterized protein</fullName>
    </submittedName>
</protein>
<proteinExistence type="predicted"/>
<organism evidence="1 2">
    <name type="scientific">Panagrolaimus sp. ES5</name>
    <dbReference type="NCBI Taxonomy" id="591445"/>
    <lineage>
        <taxon>Eukaryota</taxon>
        <taxon>Metazoa</taxon>
        <taxon>Ecdysozoa</taxon>
        <taxon>Nematoda</taxon>
        <taxon>Chromadorea</taxon>
        <taxon>Rhabditida</taxon>
        <taxon>Tylenchina</taxon>
        <taxon>Panagrolaimomorpha</taxon>
        <taxon>Panagrolaimoidea</taxon>
        <taxon>Panagrolaimidae</taxon>
        <taxon>Panagrolaimus</taxon>
    </lineage>
</organism>
<evidence type="ECO:0000313" key="1">
    <source>
        <dbReference type="Proteomes" id="UP000887579"/>
    </source>
</evidence>
<dbReference type="Proteomes" id="UP000887579">
    <property type="component" value="Unplaced"/>
</dbReference>
<reference evidence="2" key="1">
    <citation type="submission" date="2022-11" db="UniProtKB">
        <authorList>
            <consortium name="WormBaseParasite"/>
        </authorList>
    </citation>
    <scope>IDENTIFICATION</scope>
</reference>
<evidence type="ECO:0000313" key="2">
    <source>
        <dbReference type="WBParaSite" id="ES5_v2.g8707.t1"/>
    </source>
</evidence>
<accession>A0AC34GV55</accession>
<dbReference type="WBParaSite" id="ES5_v2.g8707.t1">
    <property type="protein sequence ID" value="ES5_v2.g8707.t1"/>
    <property type="gene ID" value="ES5_v2.g8707"/>
</dbReference>
<name>A0AC34GV55_9BILA</name>
<sequence>MAYTEIKTSKKREITSTKLDKDAHRYDLTLSVDENNIPRLKLKRVEFNSISNLPQKLDDKLASKIPVISFFDNFSTICLYNEDSNGYQFLESWNGKFGRELLIAFDKEKITYCDEAVSAFLTKPSFVIYDLLKIMSMPLEEALEIETTSFTVTKDSENPILLEFDTFDGSKKLSTPAFLMALLLKQHLKIIKNEINEKPKELCFYFPLEAKIENRKRIQKQIKESCELLKICCSFIEI</sequence>